<dbReference type="InterPro" id="IPR035093">
    <property type="entry name" value="RelE/ParE_toxin_dom_sf"/>
</dbReference>
<dbReference type="RefSeq" id="WP_136340719.1">
    <property type="nucleotide sequence ID" value="NZ_SSMD01000014.1"/>
</dbReference>
<name>A0A4S3M6Q4_9RHOB</name>
<keyword evidence="3" id="KW-1185">Reference proteome</keyword>
<proteinExistence type="predicted"/>
<organism evidence="2 3">
    <name type="scientific">Thalassobius vesicularis</name>
    <dbReference type="NCBI Taxonomy" id="1294297"/>
    <lineage>
        <taxon>Bacteria</taxon>
        <taxon>Pseudomonadati</taxon>
        <taxon>Pseudomonadota</taxon>
        <taxon>Alphaproteobacteria</taxon>
        <taxon>Rhodobacterales</taxon>
        <taxon>Roseobacteraceae</taxon>
        <taxon>Thalassovita</taxon>
    </lineage>
</organism>
<comment type="caution">
    <text evidence="2">The sequence shown here is derived from an EMBL/GenBank/DDBJ whole genome shotgun (WGS) entry which is preliminary data.</text>
</comment>
<dbReference type="OrthoDB" id="7173315at2"/>
<dbReference type="Proteomes" id="UP000306113">
    <property type="component" value="Unassembled WGS sequence"/>
</dbReference>
<protein>
    <submittedName>
        <fullName evidence="2">Type II toxin-antitoxin system RelE/ParE family toxin</fullName>
    </submittedName>
</protein>
<evidence type="ECO:0000313" key="3">
    <source>
        <dbReference type="Proteomes" id="UP000306113"/>
    </source>
</evidence>
<dbReference type="AlphaFoldDB" id="A0A4S3M6Q4"/>
<dbReference type="Gene3D" id="3.30.2310.20">
    <property type="entry name" value="RelE-like"/>
    <property type="match status" value="1"/>
</dbReference>
<dbReference type="InterPro" id="IPR007712">
    <property type="entry name" value="RelE/ParE_toxin"/>
</dbReference>
<sequence>MPAIRIQEGASLRIDDIYRYTRDRWGEDQAETYITGLFEAFDKIAARGVASKPVPAEFEVEGFFFRYQHHFVYWRHLSNGDIGIVTILHERMHQLDRFKEDFGLG</sequence>
<evidence type="ECO:0000256" key="1">
    <source>
        <dbReference type="ARBA" id="ARBA00022649"/>
    </source>
</evidence>
<reference evidence="2 3" key="1">
    <citation type="submission" date="2019-04" db="EMBL/GenBank/DDBJ databases">
        <title>Draft genome sequence of Youngimonas vesicularis.</title>
        <authorList>
            <person name="Hameed A."/>
        </authorList>
    </citation>
    <scope>NUCLEOTIDE SEQUENCE [LARGE SCALE GENOMIC DNA]</scope>
    <source>
        <strain evidence="2 3">CC-AMW-E</strain>
    </source>
</reference>
<evidence type="ECO:0000313" key="2">
    <source>
        <dbReference type="EMBL" id="THD71177.1"/>
    </source>
</evidence>
<dbReference type="Pfam" id="PF05016">
    <property type="entry name" value="ParE_toxin"/>
    <property type="match status" value="1"/>
</dbReference>
<keyword evidence="1" id="KW-1277">Toxin-antitoxin system</keyword>
<accession>A0A4S3M6Q4</accession>
<gene>
    <name evidence="2" type="ORF">E7681_18360</name>
</gene>
<dbReference type="EMBL" id="SSMD01000014">
    <property type="protein sequence ID" value="THD71177.1"/>
    <property type="molecule type" value="Genomic_DNA"/>
</dbReference>